<dbReference type="AlphaFoldDB" id="A0A8D9B3A2"/>
<name>A0A8D9B3A2_9HEMI</name>
<dbReference type="InterPro" id="IPR018101">
    <property type="entry name" value="Transl_elong_Ts_CS"/>
</dbReference>
<feature type="domain" description="Translation elongation factor EFTs/EF1B dimerisation" evidence="7">
    <location>
        <begin position="93"/>
        <end position="248"/>
    </location>
</feature>
<evidence type="ECO:0000256" key="6">
    <source>
        <dbReference type="SAM" id="MobiDB-lite"/>
    </source>
</evidence>
<evidence type="ECO:0000256" key="1">
    <source>
        <dbReference type="ARBA" id="ARBA00005532"/>
    </source>
</evidence>
<dbReference type="PROSITE" id="PS01126">
    <property type="entry name" value="EF_TS_1"/>
    <property type="match status" value="1"/>
</dbReference>
<dbReference type="GO" id="GO:0070125">
    <property type="term" value="P:mitochondrial translational elongation"/>
    <property type="evidence" value="ECO:0007669"/>
    <property type="project" value="TreeGrafter"/>
</dbReference>
<keyword evidence="4" id="KW-0496">Mitochondrion</keyword>
<protein>
    <recommendedName>
        <fullName evidence="4">Elongation factor Ts, mitochondrial</fullName>
        <shortName evidence="4">EF-Ts</shortName>
        <shortName evidence="4">EF-TsMt</shortName>
    </recommendedName>
</protein>
<evidence type="ECO:0000256" key="5">
    <source>
        <dbReference type="RuleBase" id="RU000642"/>
    </source>
</evidence>
<dbReference type="Gene3D" id="3.30.479.20">
    <property type="entry name" value="Elongation factor Ts, dimerisation domain"/>
    <property type="match status" value="2"/>
</dbReference>
<reference evidence="8" key="1">
    <citation type="submission" date="2021-05" db="EMBL/GenBank/DDBJ databases">
        <authorList>
            <person name="Alioto T."/>
            <person name="Alioto T."/>
            <person name="Gomez Garrido J."/>
        </authorList>
    </citation>
    <scope>NUCLEOTIDE SEQUENCE</scope>
</reference>
<proteinExistence type="inferred from homology"/>
<dbReference type="PROSITE" id="PS01127">
    <property type="entry name" value="EF_TS_2"/>
    <property type="match status" value="1"/>
</dbReference>
<dbReference type="EMBL" id="HBUF01601858">
    <property type="protein sequence ID" value="CAG6776311.1"/>
    <property type="molecule type" value="Transcribed_RNA"/>
</dbReference>
<evidence type="ECO:0000313" key="8">
    <source>
        <dbReference type="EMBL" id="CAG6776311.1"/>
    </source>
</evidence>
<comment type="function">
    <text evidence="4 5">Associates with the EF-Tu.GDP complex and induces the exchange of GDP to GTP. It remains bound to the aminoacyl-tRNA.EF-Tu.GTP complex up to the GTP hydrolysis stage on the ribosome.</text>
</comment>
<evidence type="ECO:0000256" key="2">
    <source>
        <dbReference type="ARBA" id="ARBA00022768"/>
    </source>
</evidence>
<dbReference type="Pfam" id="PF00889">
    <property type="entry name" value="EF_TS"/>
    <property type="match status" value="1"/>
</dbReference>
<dbReference type="GO" id="GO:0003746">
    <property type="term" value="F:translation elongation factor activity"/>
    <property type="evidence" value="ECO:0007669"/>
    <property type="project" value="UniProtKB-UniRule"/>
</dbReference>
<dbReference type="Gene3D" id="1.10.8.10">
    <property type="entry name" value="DNA helicase RuvA subunit, C-terminal domain"/>
    <property type="match status" value="1"/>
</dbReference>
<evidence type="ECO:0000256" key="4">
    <source>
        <dbReference type="HAMAP-Rule" id="MF_03135"/>
    </source>
</evidence>
<dbReference type="InterPro" id="IPR001816">
    <property type="entry name" value="Transl_elong_EFTs/EF1B"/>
</dbReference>
<comment type="similarity">
    <text evidence="1 4 5">Belongs to the EF-Ts family.</text>
</comment>
<dbReference type="HAMAP" id="MF_00050">
    <property type="entry name" value="EF_Ts"/>
    <property type="match status" value="1"/>
</dbReference>
<accession>A0A8D9B3A2</accession>
<feature type="region of interest" description="Disordered" evidence="6">
    <location>
        <begin position="298"/>
        <end position="317"/>
    </location>
</feature>
<organism evidence="8">
    <name type="scientific">Cacopsylla melanoneura</name>
    <dbReference type="NCBI Taxonomy" id="428564"/>
    <lineage>
        <taxon>Eukaryota</taxon>
        <taxon>Metazoa</taxon>
        <taxon>Ecdysozoa</taxon>
        <taxon>Arthropoda</taxon>
        <taxon>Hexapoda</taxon>
        <taxon>Insecta</taxon>
        <taxon>Pterygota</taxon>
        <taxon>Neoptera</taxon>
        <taxon>Paraneoptera</taxon>
        <taxon>Hemiptera</taxon>
        <taxon>Sternorrhyncha</taxon>
        <taxon>Psylloidea</taxon>
        <taxon>Psyllidae</taxon>
        <taxon>Psyllinae</taxon>
        <taxon>Cacopsylla</taxon>
    </lineage>
</organism>
<keyword evidence="3 4" id="KW-0648">Protein biosynthesis</keyword>
<dbReference type="PANTHER" id="PTHR11741">
    <property type="entry name" value="ELONGATION FACTOR TS"/>
    <property type="match status" value="1"/>
</dbReference>
<dbReference type="SUPFAM" id="SSF54713">
    <property type="entry name" value="Elongation factor Ts (EF-Ts), dimerisation domain"/>
    <property type="match status" value="2"/>
</dbReference>
<dbReference type="InterPro" id="IPR009060">
    <property type="entry name" value="UBA-like_sf"/>
</dbReference>
<dbReference type="InterPro" id="IPR014039">
    <property type="entry name" value="Transl_elong_EFTs/EF1B_dimer"/>
</dbReference>
<evidence type="ECO:0000259" key="7">
    <source>
        <dbReference type="Pfam" id="PF00889"/>
    </source>
</evidence>
<dbReference type="CDD" id="cd14275">
    <property type="entry name" value="UBA_EF-Ts"/>
    <property type="match status" value="1"/>
</dbReference>
<dbReference type="NCBIfam" id="TIGR00116">
    <property type="entry name" value="tsf"/>
    <property type="match status" value="1"/>
</dbReference>
<feature type="compositionally biased region" description="Polar residues" evidence="6">
    <location>
        <begin position="305"/>
        <end position="317"/>
    </location>
</feature>
<keyword evidence="2 4" id="KW-0251">Elongation factor</keyword>
<dbReference type="PANTHER" id="PTHR11741:SF0">
    <property type="entry name" value="ELONGATION FACTOR TS, MITOCHONDRIAL"/>
    <property type="match status" value="1"/>
</dbReference>
<comment type="subcellular location">
    <subcellularLocation>
        <location evidence="4">Mitochondrion</location>
    </subcellularLocation>
</comment>
<dbReference type="SUPFAM" id="SSF46934">
    <property type="entry name" value="UBA-like"/>
    <property type="match status" value="1"/>
</dbReference>
<dbReference type="GO" id="GO:0005739">
    <property type="term" value="C:mitochondrion"/>
    <property type="evidence" value="ECO:0007669"/>
    <property type="project" value="UniProtKB-SubCell"/>
</dbReference>
<dbReference type="Pfam" id="PF25025">
    <property type="entry name" value="EF-Ts_N"/>
    <property type="match status" value="1"/>
</dbReference>
<dbReference type="InterPro" id="IPR036402">
    <property type="entry name" value="EF-Ts_dimer_sf"/>
</dbReference>
<sequence>MLYNRASLLTRFFNVSSNHLNANKSLLGKLRKKTGYSFTNCKKALELNEHDIDKAEKWLQEQAKTLGWAKASKLAGRKTSQGLISIAIEGKHAAMVEFNCETDFVARNKQFQGMALAISAACLNYAKTQAQATEPCSKVFLDTTQLQALAGPDNKSLADHVALLISSVGENLLIRRAACVTANEEHQVAGFTHPAPGFDQTGPITGKFGSLLVYKDLKTADKQQDVQNIAKQLCQHVIGMNPKSIGSEEDSPSDDPEEENIMFHQEFLLDPSQYVGEVVTAAGIQPVEFLRYECGEVLGEESNEEQQPSETQAATAS</sequence>
<evidence type="ECO:0000256" key="3">
    <source>
        <dbReference type="ARBA" id="ARBA00022917"/>
    </source>
</evidence>